<dbReference type="AlphaFoldDB" id="A0A9P1BRU3"/>
<protein>
    <submittedName>
        <fullName evidence="4">Cytochrome b5 heme-binding domain-containing protein</fullName>
    </submittedName>
</protein>
<sequence length="105" mass="11742">MVPYPYQEYYGCAYGNEAYTWCEVDPGSCPEEARDPLGIRPAWDYCVNDNFDIDWHPKHVADKGVLSELTGLYIAAAFILAAAAPASITHFVSPAQQHSKWKSPF</sequence>
<evidence type="ECO:0000313" key="5">
    <source>
        <dbReference type="Proteomes" id="UP001152797"/>
    </source>
</evidence>
<reference evidence="2" key="1">
    <citation type="submission" date="2022-10" db="EMBL/GenBank/DDBJ databases">
        <authorList>
            <person name="Chen Y."/>
            <person name="Dougan E. K."/>
            <person name="Chan C."/>
            <person name="Rhodes N."/>
            <person name="Thang M."/>
        </authorList>
    </citation>
    <scope>NUCLEOTIDE SEQUENCE</scope>
</reference>
<organism evidence="2">
    <name type="scientific">Cladocopium goreaui</name>
    <dbReference type="NCBI Taxonomy" id="2562237"/>
    <lineage>
        <taxon>Eukaryota</taxon>
        <taxon>Sar</taxon>
        <taxon>Alveolata</taxon>
        <taxon>Dinophyceae</taxon>
        <taxon>Suessiales</taxon>
        <taxon>Symbiodiniaceae</taxon>
        <taxon>Cladocopium</taxon>
    </lineage>
</organism>
<keyword evidence="1" id="KW-0472">Membrane</keyword>
<dbReference type="Proteomes" id="UP001152797">
    <property type="component" value="Unassembled WGS sequence"/>
</dbReference>
<keyword evidence="1" id="KW-1133">Transmembrane helix</keyword>
<evidence type="ECO:0000256" key="1">
    <source>
        <dbReference type="SAM" id="Phobius"/>
    </source>
</evidence>
<name>A0A9P1BRU3_9DINO</name>
<comment type="caution">
    <text evidence="2">The sequence shown here is derived from an EMBL/GenBank/DDBJ whole genome shotgun (WGS) entry which is preliminary data.</text>
</comment>
<proteinExistence type="predicted"/>
<keyword evidence="1" id="KW-0812">Transmembrane</keyword>
<evidence type="ECO:0000313" key="4">
    <source>
        <dbReference type="EMBL" id="CAL4765474.1"/>
    </source>
</evidence>
<reference evidence="3" key="2">
    <citation type="submission" date="2024-04" db="EMBL/GenBank/DDBJ databases">
        <authorList>
            <person name="Chen Y."/>
            <person name="Shah S."/>
            <person name="Dougan E. K."/>
            <person name="Thang M."/>
            <person name="Chan C."/>
        </authorList>
    </citation>
    <scope>NUCLEOTIDE SEQUENCE [LARGE SCALE GENOMIC DNA]</scope>
</reference>
<accession>A0A9P1BRU3</accession>
<gene>
    <name evidence="2" type="ORF">C1SCF055_LOCUS6235</name>
</gene>
<dbReference type="EMBL" id="CAMXCT030000391">
    <property type="protein sequence ID" value="CAL4765474.1"/>
    <property type="molecule type" value="Genomic_DNA"/>
</dbReference>
<evidence type="ECO:0000313" key="3">
    <source>
        <dbReference type="EMBL" id="CAL1131537.1"/>
    </source>
</evidence>
<dbReference type="EMBL" id="CAMXCT010000391">
    <property type="protein sequence ID" value="CAI3978162.1"/>
    <property type="molecule type" value="Genomic_DNA"/>
</dbReference>
<keyword evidence="5" id="KW-1185">Reference proteome</keyword>
<dbReference type="EMBL" id="CAMXCT020000391">
    <property type="protein sequence ID" value="CAL1131537.1"/>
    <property type="molecule type" value="Genomic_DNA"/>
</dbReference>
<feature type="transmembrane region" description="Helical" evidence="1">
    <location>
        <begin position="72"/>
        <end position="92"/>
    </location>
</feature>
<evidence type="ECO:0000313" key="2">
    <source>
        <dbReference type="EMBL" id="CAI3978162.1"/>
    </source>
</evidence>